<proteinExistence type="predicted"/>
<organism evidence="1 2">
    <name type="scientific">Rattus norvegicus</name>
    <name type="common">Rat</name>
    <dbReference type="NCBI Taxonomy" id="10116"/>
    <lineage>
        <taxon>Eukaryota</taxon>
        <taxon>Metazoa</taxon>
        <taxon>Chordata</taxon>
        <taxon>Craniata</taxon>
        <taxon>Vertebrata</taxon>
        <taxon>Euteleostomi</taxon>
        <taxon>Mammalia</taxon>
        <taxon>Eutheria</taxon>
        <taxon>Euarchontoglires</taxon>
        <taxon>Glires</taxon>
        <taxon>Rodentia</taxon>
        <taxon>Myomorpha</taxon>
        <taxon>Muroidea</taxon>
        <taxon>Muridae</taxon>
        <taxon>Murinae</taxon>
        <taxon>Rattus</taxon>
    </lineage>
</organism>
<dbReference type="Proteomes" id="UP000234681">
    <property type="component" value="Chromosome 1"/>
</dbReference>
<dbReference type="EMBL" id="CH473956">
    <property type="protein sequence ID" value="EDM17844.1"/>
    <property type="molecule type" value="Genomic_DNA"/>
</dbReference>
<gene>
    <name evidence="1" type="ORF">rCG_39759</name>
</gene>
<evidence type="ECO:0000313" key="1">
    <source>
        <dbReference type="EMBL" id="EDM17844.1"/>
    </source>
</evidence>
<accession>A6I836</accession>
<dbReference type="AlphaFoldDB" id="A6I836"/>
<evidence type="ECO:0000313" key="2">
    <source>
        <dbReference type="Proteomes" id="UP000234681"/>
    </source>
</evidence>
<sequence length="66" mass="7509">MKHSCPVPCSLLRLSGNLAWFASPWCPQSADTTFHFTPQGQTCIHSFLEEGTLPLHPQFTVLRYIY</sequence>
<name>A6I836_RAT</name>
<reference evidence="1 2" key="1">
    <citation type="submission" date="2005-09" db="EMBL/GenBank/DDBJ databases">
        <authorList>
            <person name="Mural R.J."/>
            <person name="Li P.W."/>
            <person name="Adams M.D."/>
            <person name="Amanatides P.G."/>
            <person name="Baden-Tillson H."/>
            <person name="Barnstead M."/>
            <person name="Chin S.H."/>
            <person name="Dew I."/>
            <person name="Evans C.A."/>
            <person name="Ferriera S."/>
            <person name="Flanigan M."/>
            <person name="Fosler C."/>
            <person name="Glodek A."/>
            <person name="Gu Z."/>
            <person name="Holt R.A."/>
            <person name="Jennings D."/>
            <person name="Kraft C.L."/>
            <person name="Lu F."/>
            <person name="Nguyen T."/>
            <person name="Nusskern D.R."/>
            <person name="Pfannkoch C.M."/>
            <person name="Sitter C."/>
            <person name="Sutton G.G."/>
            <person name="Venter J.C."/>
            <person name="Wang Z."/>
            <person name="Woodage T."/>
            <person name="Zheng X.H."/>
            <person name="Zhong F."/>
        </authorList>
    </citation>
    <scope>NUCLEOTIDE SEQUENCE [LARGE SCALE GENOMIC DNA]</scope>
    <source>
        <strain>BN</strain>
        <strain evidence="2">Sprague-Dawley</strain>
    </source>
</reference>
<protein>
    <submittedName>
        <fullName evidence="1">RCG39759</fullName>
    </submittedName>
</protein>